<organism evidence="1">
    <name type="scientific">Siphoviridae sp. ct5d86</name>
    <dbReference type="NCBI Taxonomy" id="2827561"/>
    <lineage>
        <taxon>Viruses</taxon>
        <taxon>Duplodnaviria</taxon>
        <taxon>Heunggongvirae</taxon>
        <taxon>Uroviricota</taxon>
        <taxon>Caudoviricetes</taxon>
    </lineage>
</organism>
<dbReference type="InterPro" id="IPR021146">
    <property type="entry name" value="Phage_gp6-like_head-tail"/>
</dbReference>
<reference evidence="1" key="1">
    <citation type="journal article" date="2021" name="Proc. Natl. Acad. Sci. U.S.A.">
        <title>A Catalog of Tens of Thousands of Viruses from Human Metagenomes Reveals Hidden Associations with Chronic Diseases.</title>
        <authorList>
            <person name="Tisza M.J."/>
            <person name="Buck C.B."/>
        </authorList>
    </citation>
    <scope>NUCLEOTIDE SEQUENCE</scope>
    <source>
        <strain evidence="1">Ct5d86</strain>
    </source>
</reference>
<dbReference type="EMBL" id="BK015875">
    <property type="protein sequence ID" value="DAD71048.1"/>
    <property type="molecule type" value="Genomic_DNA"/>
</dbReference>
<protein>
    <submittedName>
        <fullName evidence="1">Tail connector protein</fullName>
    </submittedName>
</protein>
<proteinExistence type="predicted"/>
<dbReference type="Pfam" id="PF05135">
    <property type="entry name" value="Phage_connect_1"/>
    <property type="match status" value="1"/>
</dbReference>
<accession>A0A8S5LMH3</accession>
<evidence type="ECO:0000313" key="1">
    <source>
        <dbReference type="EMBL" id="DAD71048.1"/>
    </source>
</evidence>
<name>A0A8S5LMH3_9CAUD</name>
<sequence length="106" mass="11692">MTDQEKLDLLKAMLGDSTESTIVLSTYLKIAGDKIINKAYPYSNDITEVPKRYDILQCEIAAYLINKRGAEGQTSHSENGIVRSYENADIPSSMLSSVTPHVGIIK</sequence>